<dbReference type="Proteomes" id="UP000612746">
    <property type="component" value="Unassembled WGS sequence"/>
</dbReference>
<feature type="region of interest" description="Disordered" evidence="3">
    <location>
        <begin position="1084"/>
        <end position="1142"/>
    </location>
</feature>
<dbReference type="PROSITE" id="PS50158">
    <property type="entry name" value="ZF_CCHC"/>
    <property type="match status" value="1"/>
</dbReference>
<feature type="region of interest" description="Disordered" evidence="3">
    <location>
        <begin position="647"/>
        <end position="914"/>
    </location>
</feature>
<feature type="compositionally biased region" description="Basic residues" evidence="3">
    <location>
        <begin position="1116"/>
        <end position="1125"/>
    </location>
</feature>
<evidence type="ECO:0000259" key="4">
    <source>
        <dbReference type="PROSITE" id="PS50158"/>
    </source>
</evidence>
<keyword evidence="1" id="KW-0862">Zinc</keyword>
<name>A0A8H7UBG5_9FUNG</name>
<proteinExistence type="predicted"/>
<feature type="compositionally biased region" description="Polar residues" evidence="3">
    <location>
        <begin position="1"/>
        <end position="14"/>
    </location>
</feature>
<dbReference type="Gene3D" id="4.10.60.10">
    <property type="entry name" value="Zinc finger, CCHC-type"/>
    <property type="match status" value="1"/>
</dbReference>
<dbReference type="EMBL" id="JAEPRA010000010">
    <property type="protein sequence ID" value="KAG2179421.1"/>
    <property type="molecule type" value="Genomic_DNA"/>
</dbReference>
<sequence>MTSAKVASNASSTKSKADPVVKSPDLTLDCLRVDHSVVAKELAKFRACEPATRTLYCREWAQLIYKRHFAYNSKTQEEMSQLRTISGPGGYKLCVGGPSSDTREVASIVCTRISKLMETYFSETQRSTPPGEFLSSLLSECESWQKLPNSMSWLPDYFDPIVFDSFPDAIPLPEDPKDPSQLLDAIIIDKTSLSLPSSSFHLLKNLKAEDLASQSQPICGHRKPMAKTPADLDVERKIFTDKFEKVTNTVFTDIQKLLQDVWTDLNATVDGLRTLMADWRKEMGPDLVVLVSEFCRNNRDKLVGFNEYWSPYAENFKKKKSTTSVEEIDTAFYQYIDNARDAITLFDKEFMASRYTATINLVQNLQTLCGAILAKQMEDMKTHGVEKFHKAVLESCSTARNFVLKPEHLEHVQDNVENVKEKMKAIVKELYDEVDSVKEQYEKESQKNVFGRLEKLAHKEFKKRLKKLEVMQQSLRQTFTSEFATNVFPEQQFAQLALVTLISVMQEGEQMECDAMDDFMFDFVDENEELLAQRDDLILDFEEGVHTGRTQLSGLIGKLYLKEGMRIQGDSLALKRQNNLLKSMGLPTDTPEEPTASPPTGSGGSKKKKKKKKNANTSTNADNEEVTTDVPATAEVVSPNVVPVQVIDQAKGDDKKAPTSTADSEASVTSKAAAVAAPSVVSETAQSDKPTGKSSQRTDVTNQSSSASKAPSHTKQTATTAATQPNIGSKANVSKVAQATVQTSPTLQEKSAIKAVESSPKTSGASAKNKKADSVKPKVEAPKTIARPKENVSKNKSKTPAASSLVTPPVAPEALADDQKKSGKQTDDVWPSAESTGPLWGDKPNITFNKSTAVWDDSEKKSQPATGKLWGQQLNSQAISDQSGWGGVPQKSANDWPSNPQQQPNNPSPIAPVQKGATQHPVLDVHEQTKDGVSTDMKQDLSFQLSNTLEEQDKQAVSMEKPVALEAGPGEMAKSAPHLPPGLQMAPSARTESASAIHDNMAHQHPDTLVSVVQNLQLENAQLVNALISVQQELNTMNARYGELVTLAREREAQKALEMEEARRYILKLEAKVHLLEPTEGNQFDVSRRNMERETNSGRTFANDEFTGHGREERHRRQPLSKPRHQSSSSTVENQDRDRKRINNMWRDSRVIKCGNCGEAGHKSSDCQDACRYCGSKAHLSESCELIV</sequence>
<keyword evidence="1" id="KW-0863">Zinc-finger</keyword>
<feature type="coiled-coil region" evidence="2">
    <location>
        <begin position="409"/>
        <end position="478"/>
    </location>
</feature>
<gene>
    <name evidence="5" type="ORF">INT44_006267</name>
</gene>
<feature type="compositionally biased region" description="Basic residues" evidence="3">
    <location>
        <begin position="605"/>
        <end position="614"/>
    </location>
</feature>
<dbReference type="SMART" id="SM00343">
    <property type="entry name" value="ZnF_C2HC"/>
    <property type="match status" value="2"/>
</dbReference>
<evidence type="ECO:0000313" key="5">
    <source>
        <dbReference type="EMBL" id="KAG2179421.1"/>
    </source>
</evidence>
<feature type="region of interest" description="Disordered" evidence="3">
    <location>
        <begin position="1"/>
        <end position="20"/>
    </location>
</feature>
<dbReference type="SUPFAM" id="SSF57756">
    <property type="entry name" value="Retrovirus zinc finger-like domains"/>
    <property type="match status" value="1"/>
</dbReference>
<feature type="compositionally biased region" description="Basic and acidic residues" evidence="3">
    <location>
        <begin position="1106"/>
        <end position="1115"/>
    </location>
</feature>
<evidence type="ECO:0000313" key="6">
    <source>
        <dbReference type="Proteomes" id="UP000612746"/>
    </source>
</evidence>
<organism evidence="5 6">
    <name type="scientific">Umbelopsis vinacea</name>
    <dbReference type="NCBI Taxonomy" id="44442"/>
    <lineage>
        <taxon>Eukaryota</taxon>
        <taxon>Fungi</taxon>
        <taxon>Fungi incertae sedis</taxon>
        <taxon>Mucoromycota</taxon>
        <taxon>Mucoromycotina</taxon>
        <taxon>Umbelopsidomycetes</taxon>
        <taxon>Umbelopsidales</taxon>
        <taxon>Umbelopsidaceae</taxon>
        <taxon>Umbelopsis</taxon>
    </lineage>
</organism>
<feature type="compositionally biased region" description="Polar residues" evidence="3">
    <location>
        <begin position="872"/>
        <end position="883"/>
    </location>
</feature>
<dbReference type="InterPro" id="IPR001878">
    <property type="entry name" value="Znf_CCHC"/>
</dbReference>
<evidence type="ECO:0000256" key="1">
    <source>
        <dbReference type="PROSITE-ProRule" id="PRU00047"/>
    </source>
</evidence>
<dbReference type="GO" id="GO:0008270">
    <property type="term" value="F:zinc ion binding"/>
    <property type="evidence" value="ECO:0007669"/>
    <property type="project" value="UniProtKB-KW"/>
</dbReference>
<protein>
    <recommendedName>
        <fullName evidence="4">CCHC-type domain-containing protein</fullName>
    </recommendedName>
</protein>
<feature type="domain" description="CCHC-type" evidence="4">
    <location>
        <begin position="1153"/>
        <end position="1169"/>
    </location>
</feature>
<reference evidence="5" key="1">
    <citation type="submission" date="2020-12" db="EMBL/GenBank/DDBJ databases">
        <title>Metabolic potential, ecology and presence of endohyphal bacteria is reflected in genomic diversity of Mucoromycotina.</title>
        <authorList>
            <person name="Muszewska A."/>
            <person name="Okrasinska A."/>
            <person name="Steczkiewicz K."/>
            <person name="Drgas O."/>
            <person name="Orlowska M."/>
            <person name="Perlinska-Lenart U."/>
            <person name="Aleksandrzak-Piekarczyk T."/>
            <person name="Szatraj K."/>
            <person name="Zielenkiewicz U."/>
            <person name="Pilsyk S."/>
            <person name="Malc E."/>
            <person name="Mieczkowski P."/>
            <person name="Kruszewska J.S."/>
            <person name="Biernat P."/>
            <person name="Pawlowska J."/>
        </authorList>
    </citation>
    <scope>NUCLEOTIDE SEQUENCE</scope>
    <source>
        <strain evidence="5">WA0000051536</strain>
    </source>
</reference>
<keyword evidence="2" id="KW-0175">Coiled coil</keyword>
<feature type="compositionally biased region" description="Basic and acidic residues" evidence="3">
    <location>
        <begin position="770"/>
        <end position="793"/>
    </location>
</feature>
<feature type="compositionally biased region" description="Polar residues" evidence="3">
    <location>
        <begin position="687"/>
        <end position="716"/>
    </location>
</feature>
<feature type="compositionally biased region" description="Basic and acidic residues" evidence="3">
    <location>
        <begin position="817"/>
        <end position="827"/>
    </location>
</feature>
<feature type="compositionally biased region" description="Polar residues" evidence="3">
    <location>
        <begin position="724"/>
        <end position="749"/>
    </location>
</feature>
<keyword evidence="1" id="KW-0479">Metal-binding</keyword>
<feature type="compositionally biased region" description="Low complexity" evidence="3">
    <location>
        <begin position="664"/>
        <end position="685"/>
    </location>
</feature>
<keyword evidence="6" id="KW-1185">Reference proteome</keyword>
<feature type="compositionally biased region" description="Basic and acidic residues" evidence="3">
    <location>
        <begin position="1086"/>
        <end position="1096"/>
    </location>
</feature>
<dbReference type="InterPro" id="IPR036875">
    <property type="entry name" value="Znf_CCHC_sf"/>
</dbReference>
<comment type="caution">
    <text evidence="5">The sequence shown here is derived from an EMBL/GenBank/DDBJ whole genome shotgun (WGS) entry which is preliminary data.</text>
</comment>
<dbReference type="GO" id="GO:0003676">
    <property type="term" value="F:nucleic acid binding"/>
    <property type="evidence" value="ECO:0007669"/>
    <property type="project" value="InterPro"/>
</dbReference>
<dbReference type="AlphaFoldDB" id="A0A8H7UBG5"/>
<dbReference type="OrthoDB" id="2393118at2759"/>
<evidence type="ECO:0000256" key="2">
    <source>
        <dbReference type="SAM" id="Coils"/>
    </source>
</evidence>
<evidence type="ECO:0000256" key="3">
    <source>
        <dbReference type="SAM" id="MobiDB-lite"/>
    </source>
</evidence>
<feature type="region of interest" description="Disordered" evidence="3">
    <location>
        <begin position="583"/>
        <end position="634"/>
    </location>
</feature>
<accession>A0A8H7UBG5</accession>